<dbReference type="InterPro" id="IPR036179">
    <property type="entry name" value="Ig-like_dom_sf"/>
</dbReference>
<dbReference type="InterPro" id="IPR003961">
    <property type="entry name" value="FN3_dom"/>
</dbReference>
<feature type="domain" description="Protein kinase" evidence="24">
    <location>
        <begin position="511"/>
        <end position="781"/>
    </location>
</feature>
<feature type="chain" id="PRO_5044283887" description="receptor protein-tyrosine kinase" evidence="23">
    <location>
        <begin position="30"/>
        <end position="882"/>
    </location>
</feature>
<dbReference type="InterPro" id="IPR000719">
    <property type="entry name" value="Prot_kinase_dom"/>
</dbReference>
<dbReference type="GO" id="GO:0004714">
    <property type="term" value="F:transmembrane receptor protein tyrosine kinase activity"/>
    <property type="evidence" value="ECO:0007669"/>
    <property type="project" value="UniProtKB-EC"/>
</dbReference>
<dbReference type="Ensembl" id="ENSOTST00005150823.1">
    <property type="protein sequence ID" value="ENSOTSP00005134307.1"/>
    <property type="gene ID" value="ENSOTSG00005029089.2"/>
</dbReference>
<dbReference type="GO" id="GO:0005886">
    <property type="term" value="C:plasma membrane"/>
    <property type="evidence" value="ECO:0007669"/>
    <property type="project" value="UniProtKB-SubCell"/>
</dbReference>
<keyword evidence="18" id="KW-0393">Immunoglobulin domain</keyword>
<evidence type="ECO:0000256" key="9">
    <source>
        <dbReference type="ARBA" id="ARBA00022741"/>
    </source>
</evidence>
<dbReference type="SUPFAM" id="SSF56112">
    <property type="entry name" value="Protein kinase-like (PK-like)"/>
    <property type="match status" value="1"/>
</dbReference>
<dbReference type="GO" id="GO:0016477">
    <property type="term" value="P:cell migration"/>
    <property type="evidence" value="ECO:0007669"/>
    <property type="project" value="TreeGrafter"/>
</dbReference>
<evidence type="ECO:0000256" key="5">
    <source>
        <dbReference type="ARBA" id="ARBA00022553"/>
    </source>
</evidence>
<dbReference type="InterPro" id="IPR017441">
    <property type="entry name" value="Protein_kinase_ATP_BS"/>
</dbReference>
<keyword evidence="5" id="KW-0597">Phosphoprotein</keyword>
<evidence type="ECO:0000256" key="20">
    <source>
        <dbReference type="PROSITE-ProRule" id="PRU10141"/>
    </source>
</evidence>
<keyword evidence="6" id="KW-0808">Transferase</keyword>
<keyword evidence="11 20" id="KW-0067">ATP-binding</keyword>
<dbReference type="PROSITE" id="PS50853">
    <property type="entry name" value="FN3"/>
    <property type="match status" value="1"/>
</dbReference>
<dbReference type="Pfam" id="PF00041">
    <property type="entry name" value="fn3"/>
    <property type="match status" value="1"/>
</dbReference>
<dbReference type="Pfam" id="PF00047">
    <property type="entry name" value="ig"/>
    <property type="match status" value="1"/>
</dbReference>
<dbReference type="GO" id="GO:0005524">
    <property type="term" value="F:ATP binding"/>
    <property type="evidence" value="ECO:0007669"/>
    <property type="project" value="UniProtKB-UniRule"/>
</dbReference>
<evidence type="ECO:0000256" key="4">
    <source>
        <dbReference type="ARBA" id="ARBA00022475"/>
    </source>
</evidence>
<dbReference type="SUPFAM" id="SSF48726">
    <property type="entry name" value="Immunoglobulin"/>
    <property type="match status" value="2"/>
</dbReference>
<organism evidence="27 28">
    <name type="scientific">Oncorhynchus tshawytscha</name>
    <name type="common">Chinook salmon</name>
    <name type="synonym">Salmo tshawytscha</name>
    <dbReference type="NCBI Taxonomy" id="74940"/>
    <lineage>
        <taxon>Eukaryota</taxon>
        <taxon>Metazoa</taxon>
        <taxon>Chordata</taxon>
        <taxon>Craniata</taxon>
        <taxon>Vertebrata</taxon>
        <taxon>Euteleostomi</taxon>
        <taxon>Actinopterygii</taxon>
        <taxon>Neopterygii</taxon>
        <taxon>Teleostei</taxon>
        <taxon>Protacanthopterygii</taxon>
        <taxon>Salmoniformes</taxon>
        <taxon>Salmonidae</taxon>
        <taxon>Salmoninae</taxon>
        <taxon>Oncorhynchus</taxon>
    </lineage>
</organism>
<evidence type="ECO:0000256" key="15">
    <source>
        <dbReference type="ARBA" id="ARBA00023157"/>
    </source>
</evidence>
<dbReference type="GO" id="GO:0006909">
    <property type="term" value="P:phagocytosis"/>
    <property type="evidence" value="ECO:0007669"/>
    <property type="project" value="TreeGrafter"/>
</dbReference>
<evidence type="ECO:0000256" key="3">
    <source>
        <dbReference type="ARBA" id="ARBA00011902"/>
    </source>
</evidence>
<dbReference type="Gene3D" id="2.60.40.10">
    <property type="entry name" value="Immunoglobulins"/>
    <property type="match status" value="3"/>
</dbReference>
<dbReference type="PROSITE" id="PS00107">
    <property type="entry name" value="PROTEIN_KINASE_ATP"/>
    <property type="match status" value="1"/>
</dbReference>
<keyword evidence="15" id="KW-1015">Disulfide bond</keyword>
<evidence type="ECO:0000313" key="27">
    <source>
        <dbReference type="Ensembl" id="ENSOTSP00005134307.1"/>
    </source>
</evidence>
<evidence type="ECO:0000256" key="16">
    <source>
        <dbReference type="ARBA" id="ARBA00023170"/>
    </source>
</evidence>
<dbReference type="SUPFAM" id="SSF49265">
    <property type="entry name" value="Fibronectin type III"/>
    <property type="match status" value="1"/>
</dbReference>
<reference evidence="27" key="3">
    <citation type="submission" date="2025-09" db="UniProtKB">
        <authorList>
            <consortium name="Ensembl"/>
        </authorList>
    </citation>
    <scope>IDENTIFICATION</scope>
</reference>
<dbReference type="SMART" id="SM00060">
    <property type="entry name" value="FN3"/>
    <property type="match status" value="1"/>
</dbReference>
<feature type="domain" description="Ig-like" evidence="25">
    <location>
        <begin position="193"/>
        <end position="231"/>
    </location>
</feature>
<dbReference type="InterPro" id="IPR008266">
    <property type="entry name" value="Tyr_kinase_AS"/>
</dbReference>
<evidence type="ECO:0000256" key="8">
    <source>
        <dbReference type="ARBA" id="ARBA00022737"/>
    </source>
</evidence>
<dbReference type="InterPro" id="IPR003599">
    <property type="entry name" value="Ig_sub"/>
</dbReference>
<evidence type="ECO:0000256" key="17">
    <source>
        <dbReference type="ARBA" id="ARBA00023180"/>
    </source>
</evidence>
<evidence type="ECO:0000256" key="19">
    <source>
        <dbReference type="ARBA" id="ARBA00051243"/>
    </source>
</evidence>
<keyword evidence="17" id="KW-0325">Glycoprotein</keyword>
<keyword evidence="14" id="KW-0829">Tyrosine-protein kinase</keyword>
<comment type="subcellular location">
    <subcellularLocation>
        <location evidence="1">Cell membrane</location>
        <topology evidence="1">Single-pass type I membrane protein</topology>
    </subcellularLocation>
</comment>
<dbReference type="AlphaFoldDB" id="A0AAZ3QYA0"/>
<dbReference type="GO" id="GO:0043235">
    <property type="term" value="C:receptor complex"/>
    <property type="evidence" value="ECO:0007669"/>
    <property type="project" value="TreeGrafter"/>
</dbReference>
<dbReference type="InterPro" id="IPR011009">
    <property type="entry name" value="Kinase-like_dom_sf"/>
</dbReference>
<keyword evidence="10" id="KW-0418">Kinase</keyword>
<dbReference type="GO" id="GO:0007169">
    <property type="term" value="P:cell surface receptor protein tyrosine kinase signaling pathway"/>
    <property type="evidence" value="ECO:0007669"/>
    <property type="project" value="TreeGrafter"/>
</dbReference>
<dbReference type="InterPro" id="IPR007110">
    <property type="entry name" value="Ig-like_dom"/>
</dbReference>
<dbReference type="InterPro" id="IPR050122">
    <property type="entry name" value="RTK"/>
</dbReference>
<evidence type="ECO:0000256" key="2">
    <source>
        <dbReference type="ARBA" id="ARBA00006692"/>
    </source>
</evidence>
<evidence type="ECO:0000256" key="1">
    <source>
        <dbReference type="ARBA" id="ARBA00004251"/>
    </source>
</evidence>
<evidence type="ECO:0000259" key="24">
    <source>
        <dbReference type="PROSITE" id="PS50011"/>
    </source>
</evidence>
<name>A0AAZ3QYA0_ONCTS</name>
<keyword evidence="16" id="KW-0675">Receptor</keyword>
<dbReference type="PROSITE" id="PS50011">
    <property type="entry name" value="PROTEIN_KINASE_DOM"/>
    <property type="match status" value="1"/>
</dbReference>
<evidence type="ECO:0000313" key="28">
    <source>
        <dbReference type="Proteomes" id="UP000694402"/>
    </source>
</evidence>
<feature type="signal peptide" evidence="23">
    <location>
        <begin position="1"/>
        <end position="29"/>
    </location>
</feature>
<sequence length="882" mass="98217">MAKKLNKLSLLTVLRSTSFCIVLGNLANAEHHGSPYVYRVSGGPGRGRGTVSPSMPGRQVRSTVPPETLIIPAHSTRVHLSQDDIKKLRFKPTVGSVHLSEGHDAKFNCSIEVPDSHLDLTVLWWKNTMELAENLQVVINELQTVTHGFMTLLSTVSITRVQRADAGDYRCRLRVRDIEIESQPISIQVEGLPTFTRHPDDMNVTCNSPFNLSCEAVGPPNPITIRWLRNGVPEMGYLTSRSNYTVPGQGERGRHASMHTHTEKFCFVFVMILFGIFAVLPAPVSDVTVIQHESNKLVLSWTPGHDGFSPLTICQIRVREVRLARIINTTAPPFQCDVPGLQAMTWYNISVSCSNELGQSPVSTWVQSNTTEGGGSSNTAAVALQEFNTTYSVQVAAVTQAGRGLLSPPVRIFVPESSWLLFPSSSPNTRGSDSVYIVLGVVCGFCLLNLCLSGAHSSQMFGRAEKLPPIVQYRPQRSYNRSAIEITLGNLGVSGELQAKLQDFMIMRNLLSIGKVLGEGEFGSVVEGRLKQPDGASEKVAVKTMKLDNFSQREIEEFLNEAAFMKDFDHPNVIRLQGVCLEARSGHFPKPMVILPFMRYGDLHSFLLRSRLGDSPLFLPTQTLLKFMIDIAMGMEYLSGQNFLHRDLAARNCMLHDDMTVCVADFGLSKKIYSGDYYRQGRIAKMPVKWIAVESLADRVFTVKSDVWAFGVTVWEISTRGMTPYPGIQNHEIYDYLLEGHRLKQPTDCLDELYEIMYSCWRTDPLDRPIFTQVRELLEKLTEKLPEVSTSKENIIYINTSFAEEEHGVCADPHLDLPLFSTSPSCSHSNQFSPSPSCCHPFSSSPSCSQARPDLPLFSSFSSCSQSQRPNNRSGDSRHPRE</sequence>
<dbReference type="Gene3D" id="3.30.200.20">
    <property type="entry name" value="Phosphorylase Kinase, domain 1"/>
    <property type="match status" value="1"/>
</dbReference>
<proteinExistence type="inferred from homology"/>
<accession>A0AAZ3QYA0</accession>
<dbReference type="PANTHER" id="PTHR24416:SF257">
    <property type="entry name" value="TYROSINE-PROTEIN KINASE MER"/>
    <property type="match status" value="1"/>
</dbReference>
<dbReference type="InterPro" id="IPR020635">
    <property type="entry name" value="Tyr_kinase_cat_dom"/>
</dbReference>
<keyword evidence="23" id="KW-0732">Signal</keyword>
<evidence type="ECO:0000256" key="13">
    <source>
        <dbReference type="ARBA" id="ARBA00023136"/>
    </source>
</evidence>
<feature type="compositionally biased region" description="Low complexity" evidence="21">
    <location>
        <begin position="859"/>
        <end position="868"/>
    </location>
</feature>
<dbReference type="EC" id="2.7.10.1" evidence="3"/>
<dbReference type="InterPro" id="IPR001245">
    <property type="entry name" value="Ser-Thr/Tyr_kinase_cat_dom"/>
</dbReference>
<protein>
    <recommendedName>
        <fullName evidence="3">receptor protein-tyrosine kinase</fullName>
        <ecNumber evidence="3">2.7.10.1</ecNumber>
    </recommendedName>
</protein>
<comment type="catalytic activity">
    <reaction evidence="19">
        <text>L-tyrosyl-[protein] + ATP = O-phospho-L-tyrosyl-[protein] + ADP + H(+)</text>
        <dbReference type="Rhea" id="RHEA:10596"/>
        <dbReference type="Rhea" id="RHEA-COMP:10136"/>
        <dbReference type="Rhea" id="RHEA-COMP:20101"/>
        <dbReference type="ChEBI" id="CHEBI:15378"/>
        <dbReference type="ChEBI" id="CHEBI:30616"/>
        <dbReference type="ChEBI" id="CHEBI:46858"/>
        <dbReference type="ChEBI" id="CHEBI:61978"/>
        <dbReference type="ChEBI" id="CHEBI:456216"/>
        <dbReference type="EC" id="2.7.10.1"/>
    </reaction>
</comment>
<dbReference type="GeneTree" id="ENSGT00940000155669"/>
<dbReference type="PRINTS" id="PR00109">
    <property type="entry name" value="TYRKINASE"/>
</dbReference>
<dbReference type="InterPro" id="IPR013783">
    <property type="entry name" value="Ig-like_fold"/>
</dbReference>
<dbReference type="Proteomes" id="UP000694402">
    <property type="component" value="Unassembled WGS sequence"/>
</dbReference>
<evidence type="ECO:0000256" key="12">
    <source>
        <dbReference type="ARBA" id="ARBA00022989"/>
    </source>
</evidence>
<dbReference type="PROSITE" id="PS50835">
    <property type="entry name" value="IG_LIKE"/>
    <property type="match status" value="2"/>
</dbReference>
<evidence type="ECO:0000256" key="18">
    <source>
        <dbReference type="ARBA" id="ARBA00023319"/>
    </source>
</evidence>
<keyword evidence="12 22" id="KW-1133">Transmembrane helix</keyword>
<keyword evidence="7 22" id="KW-0812">Transmembrane</keyword>
<evidence type="ECO:0000256" key="10">
    <source>
        <dbReference type="ARBA" id="ARBA00022777"/>
    </source>
</evidence>
<evidence type="ECO:0000256" key="6">
    <source>
        <dbReference type="ARBA" id="ARBA00022679"/>
    </source>
</evidence>
<evidence type="ECO:0000256" key="14">
    <source>
        <dbReference type="ARBA" id="ARBA00023137"/>
    </source>
</evidence>
<keyword evidence="8" id="KW-0677">Repeat</keyword>
<evidence type="ECO:0000256" key="23">
    <source>
        <dbReference type="SAM" id="SignalP"/>
    </source>
</evidence>
<dbReference type="InterPro" id="IPR036116">
    <property type="entry name" value="FN3_sf"/>
</dbReference>
<dbReference type="Pfam" id="PF07714">
    <property type="entry name" value="PK_Tyr_Ser-Thr"/>
    <property type="match status" value="1"/>
</dbReference>
<keyword evidence="28" id="KW-1185">Reference proteome</keyword>
<dbReference type="GO" id="GO:0007399">
    <property type="term" value="P:nervous system development"/>
    <property type="evidence" value="ECO:0007669"/>
    <property type="project" value="TreeGrafter"/>
</dbReference>
<feature type="domain" description="Ig-like" evidence="25">
    <location>
        <begin position="92"/>
        <end position="186"/>
    </location>
</feature>
<dbReference type="PROSITE" id="PS00109">
    <property type="entry name" value="PROTEIN_KINASE_TYR"/>
    <property type="match status" value="1"/>
</dbReference>
<gene>
    <name evidence="27" type="primary">LOC112260089</name>
</gene>
<dbReference type="CDD" id="cd00063">
    <property type="entry name" value="FN3"/>
    <property type="match status" value="1"/>
</dbReference>
<feature type="region of interest" description="Disordered" evidence="21">
    <location>
        <begin position="43"/>
        <end position="62"/>
    </location>
</feature>
<dbReference type="SMART" id="SM00219">
    <property type="entry name" value="TyrKc"/>
    <property type="match status" value="1"/>
</dbReference>
<feature type="domain" description="Fibronectin type-III" evidence="26">
    <location>
        <begin position="283"/>
        <end position="373"/>
    </location>
</feature>
<dbReference type="SMART" id="SM00409">
    <property type="entry name" value="IG"/>
    <property type="match status" value="1"/>
</dbReference>
<feature type="transmembrane region" description="Helical" evidence="22">
    <location>
        <begin position="267"/>
        <end position="290"/>
    </location>
</feature>
<keyword evidence="13 22" id="KW-0472">Membrane</keyword>
<keyword evidence="9 20" id="KW-0547">Nucleotide-binding</keyword>
<reference evidence="28" key="1">
    <citation type="journal article" date="2018" name="PLoS ONE">
        <title>Chinook salmon (Oncorhynchus tshawytscha) genome and transcriptome.</title>
        <authorList>
            <person name="Christensen K.A."/>
            <person name="Leong J.S."/>
            <person name="Sakhrani D."/>
            <person name="Biagi C.A."/>
            <person name="Minkley D.R."/>
            <person name="Withler R.E."/>
            <person name="Rondeau E.B."/>
            <person name="Koop B.F."/>
            <person name="Devlin R.H."/>
        </authorList>
    </citation>
    <scope>NUCLEOTIDE SEQUENCE [LARGE SCALE GENOMIC DNA]</scope>
</reference>
<evidence type="ECO:0000259" key="25">
    <source>
        <dbReference type="PROSITE" id="PS50835"/>
    </source>
</evidence>
<dbReference type="InterPro" id="IPR013151">
    <property type="entry name" value="Immunoglobulin_dom"/>
</dbReference>
<dbReference type="Gene3D" id="1.10.510.10">
    <property type="entry name" value="Transferase(Phosphotransferase) domain 1"/>
    <property type="match status" value="1"/>
</dbReference>
<comment type="similarity">
    <text evidence="2">Belongs to the protein kinase superfamily. CAMK Ser/Thr protein kinase family.</text>
</comment>
<evidence type="ECO:0000259" key="26">
    <source>
        <dbReference type="PROSITE" id="PS50853"/>
    </source>
</evidence>
<reference evidence="27" key="2">
    <citation type="submission" date="2025-08" db="UniProtKB">
        <authorList>
            <consortium name="Ensembl"/>
        </authorList>
    </citation>
    <scope>IDENTIFICATION</scope>
</reference>
<feature type="region of interest" description="Disordered" evidence="21">
    <location>
        <begin position="859"/>
        <end position="882"/>
    </location>
</feature>
<evidence type="ECO:0000256" key="7">
    <source>
        <dbReference type="ARBA" id="ARBA00022692"/>
    </source>
</evidence>
<dbReference type="FunFam" id="3.30.200.20:FF:000111">
    <property type="entry name" value="Tyrosine-protein kinase receptor TYRO3"/>
    <property type="match status" value="1"/>
</dbReference>
<dbReference type="FunFam" id="1.10.510.10:FF:000089">
    <property type="entry name" value="Tyrosine-protein kinase receptor TYRO3"/>
    <property type="match status" value="1"/>
</dbReference>
<evidence type="ECO:0000256" key="11">
    <source>
        <dbReference type="ARBA" id="ARBA00022840"/>
    </source>
</evidence>
<feature type="binding site" evidence="20">
    <location>
        <position position="543"/>
    </location>
    <ligand>
        <name>ATP</name>
        <dbReference type="ChEBI" id="CHEBI:30616"/>
    </ligand>
</feature>
<evidence type="ECO:0000256" key="21">
    <source>
        <dbReference type="SAM" id="MobiDB-lite"/>
    </source>
</evidence>
<evidence type="ECO:0000256" key="22">
    <source>
        <dbReference type="SAM" id="Phobius"/>
    </source>
</evidence>
<dbReference type="PANTHER" id="PTHR24416">
    <property type="entry name" value="TYROSINE-PROTEIN KINASE RECEPTOR"/>
    <property type="match status" value="1"/>
</dbReference>
<keyword evidence="4" id="KW-1003">Cell membrane</keyword>